<gene>
    <name evidence="2" type="ORF">J2Z21_009441</name>
</gene>
<protein>
    <submittedName>
        <fullName evidence="2">Uncharacterized protein</fullName>
    </submittedName>
</protein>
<feature type="transmembrane region" description="Helical" evidence="1">
    <location>
        <begin position="39"/>
        <end position="56"/>
    </location>
</feature>
<evidence type="ECO:0000313" key="3">
    <source>
        <dbReference type="Proteomes" id="UP001519309"/>
    </source>
</evidence>
<accession>A0ABS4M9S9</accession>
<name>A0ABS4M9S9_9ACTN</name>
<evidence type="ECO:0000313" key="2">
    <source>
        <dbReference type="EMBL" id="MBP2056423.1"/>
    </source>
</evidence>
<reference evidence="2 3" key="1">
    <citation type="submission" date="2021-03" db="EMBL/GenBank/DDBJ databases">
        <title>Genomic Encyclopedia of Type Strains, Phase IV (KMG-IV): sequencing the most valuable type-strain genomes for metagenomic binning, comparative biology and taxonomic classification.</title>
        <authorList>
            <person name="Goeker M."/>
        </authorList>
    </citation>
    <scope>NUCLEOTIDE SEQUENCE [LARGE SCALE GENOMIC DNA]</scope>
    <source>
        <strain evidence="2 3">DSM 40499</strain>
    </source>
</reference>
<sequence length="65" mass="7559">MQSCRDLLRSHNFPGRAPAPFRRRIALQELPREIAQETFILFVIGRLFTIAVYAISGRFRLRLGD</sequence>
<organism evidence="2 3">
    <name type="scientific">Streptomyces griseochromogenes</name>
    <dbReference type="NCBI Taxonomy" id="68214"/>
    <lineage>
        <taxon>Bacteria</taxon>
        <taxon>Bacillati</taxon>
        <taxon>Actinomycetota</taxon>
        <taxon>Actinomycetes</taxon>
        <taxon>Kitasatosporales</taxon>
        <taxon>Streptomycetaceae</taxon>
        <taxon>Streptomyces</taxon>
    </lineage>
</organism>
<evidence type="ECO:0000256" key="1">
    <source>
        <dbReference type="SAM" id="Phobius"/>
    </source>
</evidence>
<keyword evidence="1" id="KW-0472">Membrane</keyword>
<keyword evidence="1" id="KW-1133">Transmembrane helix</keyword>
<dbReference type="EMBL" id="JAGGLP010000046">
    <property type="protein sequence ID" value="MBP2056423.1"/>
    <property type="molecule type" value="Genomic_DNA"/>
</dbReference>
<keyword evidence="3" id="KW-1185">Reference proteome</keyword>
<keyword evidence="1" id="KW-0812">Transmembrane</keyword>
<proteinExistence type="predicted"/>
<comment type="caution">
    <text evidence="2">The sequence shown here is derived from an EMBL/GenBank/DDBJ whole genome shotgun (WGS) entry which is preliminary data.</text>
</comment>
<dbReference type="Proteomes" id="UP001519309">
    <property type="component" value="Unassembled WGS sequence"/>
</dbReference>